<organism evidence="1 2">
    <name type="scientific">Blepharisma stoltei</name>
    <dbReference type="NCBI Taxonomy" id="1481888"/>
    <lineage>
        <taxon>Eukaryota</taxon>
        <taxon>Sar</taxon>
        <taxon>Alveolata</taxon>
        <taxon>Ciliophora</taxon>
        <taxon>Postciliodesmatophora</taxon>
        <taxon>Heterotrichea</taxon>
        <taxon>Heterotrichida</taxon>
        <taxon>Blepharismidae</taxon>
        <taxon>Blepharisma</taxon>
    </lineage>
</organism>
<evidence type="ECO:0000313" key="2">
    <source>
        <dbReference type="Proteomes" id="UP001162131"/>
    </source>
</evidence>
<sequence>MDRKEINFIDNNKLMSRSTSCYWDSPLSTYKYMDTEKGVELDSVELSKITKSILYDHFAAIKQYIESCQAYIAKSASVLIDQIALCEAKAQQSLNESKKLCMSIMHEVNFPSSEKKGSYTEMALKLHPSKICDILPAWEFSEASIDLNSVINCLSNALSVSSLRSSIESSISKISDDIEEIEASFTIPNLNVMASFKSGTKNLIELDLKNNSQKVTALALPVSMSDHSSVCQLPDSSLFCFGSLYREENKNIFSGITFIVSPNYDIKILTSGQPRIKSGTIYFDSYIFAFGGDNGQALDFAEKYDFTCNLWKKVANLPETSENCSCALFKDEILVLVQKSKVFSYNPLSNSYSKMIEFHKHNIQQLCVANGKAYLLRSKAIYESEFEDATMWRNVCALNTPAGDTISYLIVDESTVFFMRYYDVYKFDFRKKRITCIYEHEKFLETEEDHKFKRCEEAYQ</sequence>
<protein>
    <submittedName>
        <fullName evidence="1">Uncharacterized protein</fullName>
    </submittedName>
</protein>
<reference evidence="1" key="1">
    <citation type="submission" date="2021-09" db="EMBL/GenBank/DDBJ databases">
        <authorList>
            <consortium name="AG Swart"/>
            <person name="Singh M."/>
            <person name="Singh A."/>
            <person name="Seah K."/>
            <person name="Emmerich C."/>
        </authorList>
    </citation>
    <scope>NUCLEOTIDE SEQUENCE</scope>
    <source>
        <strain evidence="1">ATCC30299</strain>
    </source>
</reference>
<dbReference type="Pfam" id="PF01344">
    <property type="entry name" value="Kelch_1"/>
    <property type="match status" value="1"/>
</dbReference>
<dbReference type="Proteomes" id="UP001162131">
    <property type="component" value="Unassembled WGS sequence"/>
</dbReference>
<keyword evidence="2" id="KW-1185">Reference proteome</keyword>
<comment type="caution">
    <text evidence="1">The sequence shown here is derived from an EMBL/GenBank/DDBJ whole genome shotgun (WGS) entry which is preliminary data.</text>
</comment>
<accession>A0AAU9IQ46</accession>
<dbReference type="InterPro" id="IPR006652">
    <property type="entry name" value="Kelch_1"/>
</dbReference>
<dbReference type="InterPro" id="IPR015915">
    <property type="entry name" value="Kelch-typ_b-propeller"/>
</dbReference>
<dbReference type="Gene3D" id="2.120.10.80">
    <property type="entry name" value="Kelch-type beta propeller"/>
    <property type="match status" value="1"/>
</dbReference>
<proteinExistence type="predicted"/>
<evidence type="ECO:0000313" key="1">
    <source>
        <dbReference type="EMBL" id="CAG9315856.1"/>
    </source>
</evidence>
<dbReference type="AlphaFoldDB" id="A0AAU9IQ46"/>
<name>A0AAU9IQ46_9CILI</name>
<gene>
    <name evidence="1" type="ORF">BSTOLATCC_MIC14600</name>
</gene>
<dbReference type="EMBL" id="CAJZBQ010000014">
    <property type="protein sequence ID" value="CAG9315856.1"/>
    <property type="molecule type" value="Genomic_DNA"/>
</dbReference>
<dbReference type="SUPFAM" id="SSF117281">
    <property type="entry name" value="Kelch motif"/>
    <property type="match status" value="1"/>
</dbReference>